<gene>
    <name evidence="1" type="ORF">METZ01_LOCUS217091</name>
</gene>
<dbReference type="Gene3D" id="2.20.110.10">
    <property type="entry name" value="Histone H3 K4-specific methyltransferase SET7/9 N-terminal domain"/>
    <property type="match status" value="1"/>
</dbReference>
<dbReference type="InterPro" id="IPR011652">
    <property type="entry name" value="MORN_2"/>
</dbReference>
<dbReference type="SUPFAM" id="SSF82185">
    <property type="entry name" value="Histone H3 K4-specific methyltransferase SET7/9 N-terminal domain"/>
    <property type="match status" value="1"/>
</dbReference>
<dbReference type="Gene3D" id="3.90.930.1">
    <property type="match status" value="1"/>
</dbReference>
<accession>A0A382FQ49</accession>
<protein>
    <recommendedName>
        <fullName evidence="2">Toxin-antitoxin system YwqK family antitoxin</fullName>
    </recommendedName>
</protein>
<evidence type="ECO:0008006" key="2">
    <source>
        <dbReference type="Google" id="ProtNLM"/>
    </source>
</evidence>
<organism evidence="1">
    <name type="scientific">marine metagenome</name>
    <dbReference type="NCBI Taxonomy" id="408172"/>
    <lineage>
        <taxon>unclassified sequences</taxon>
        <taxon>metagenomes</taxon>
        <taxon>ecological metagenomes</taxon>
    </lineage>
</organism>
<name>A0A382FQ49_9ZZZZ</name>
<evidence type="ECO:0000313" key="1">
    <source>
        <dbReference type="EMBL" id="SVB64237.1"/>
    </source>
</evidence>
<dbReference type="AlphaFoldDB" id="A0A382FQ49"/>
<reference evidence="1" key="1">
    <citation type="submission" date="2018-05" db="EMBL/GenBank/DDBJ databases">
        <authorList>
            <person name="Lanie J.A."/>
            <person name="Ng W.-L."/>
            <person name="Kazmierczak K.M."/>
            <person name="Andrzejewski T.M."/>
            <person name="Davidsen T.M."/>
            <person name="Wayne K.J."/>
            <person name="Tettelin H."/>
            <person name="Glass J.I."/>
            <person name="Rusch D."/>
            <person name="Podicherti R."/>
            <person name="Tsui H.-C.T."/>
            <person name="Winkler M.E."/>
        </authorList>
    </citation>
    <scope>NUCLEOTIDE SEQUENCE</scope>
</reference>
<sequence>MVRYITLLLFIGLAWGQNEYNIKHIVDQDSVYKKKFSDEIVNGNIYQMTDDMKVPLGKMKNGKKDGLWTEWYPNKRKLEETYKHGMLDGSVSLYYSTGQKEWRHTYNNGQFEGLWTYWYENGQKMREGNFMCGDSTGKWIWWDKNGRVEKEKKFKNRKNAIWENYNEYVLIEVVTEP</sequence>
<proteinExistence type="predicted"/>
<dbReference type="EMBL" id="UINC01050818">
    <property type="protein sequence ID" value="SVB64237.1"/>
    <property type="molecule type" value="Genomic_DNA"/>
</dbReference>
<dbReference type="Pfam" id="PF07661">
    <property type="entry name" value="MORN_2"/>
    <property type="match status" value="3"/>
</dbReference>